<proteinExistence type="predicted"/>
<accession>A0A937A2H9</accession>
<evidence type="ECO:0000256" key="3">
    <source>
        <dbReference type="SAM" id="SignalP"/>
    </source>
</evidence>
<reference evidence="5" key="1">
    <citation type="submission" date="2021-01" db="EMBL/GenBank/DDBJ databases">
        <authorList>
            <person name="Zhong Y.L."/>
        </authorList>
    </citation>
    <scope>NUCLEOTIDE SEQUENCE</scope>
    <source>
        <strain evidence="5">KCTC 23302</strain>
    </source>
</reference>
<dbReference type="RefSeq" id="WP_201924011.1">
    <property type="nucleotide sequence ID" value="NZ_BAABAX010000026.1"/>
</dbReference>
<evidence type="ECO:0000313" key="6">
    <source>
        <dbReference type="Proteomes" id="UP000651057"/>
    </source>
</evidence>
<organism evidence="5 6">
    <name type="scientific">Aquimarina mytili</name>
    <dbReference type="NCBI Taxonomy" id="874423"/>
    <lineage>
        <taxon>Bacteria</taxon>
        <taxon>Pseudomonadati</taxon>
        <taxon>Bacteroidota</taxon>
        <taxon>Flavobacteriia</taxon>
        <taxon>Flavobacteriales</taxon>
        <taxon>Flavobacteriaceae</taxon>
        <taxon>Aquimarina</taxon>
    </lineage>
</organism>
<feature type="domain" description="HYR" evidence="4">
    <location>
        <begin position="473"/>
        <end position="559"/>
    </location>
</feature>
<sequence length="1077" mass="115067">MKKLLLLLLASFCFAYNTQAQCGPGQDTTPPVFGDAGDGTMANPFKNLLQTTVGSVPSGTYYFNFNGSTFQGVLDNDTDGGGWLMILNYVHVAGDNSNLTVRNTDLPLLGSSTLGDNEAGTATWGHMGNALAAAIDFEEMRFYGATTGHSRIIDFKTSYTNVLNYVKTGSGSFSGINNTSNFTILPNHTAFIPAQASSVFTNEGDLALTNFPFWRSGRYHWGIRGAGNRWEVDDFAVNAASTIHRVWVRGDLSPSGTTTLTVTLDTTGNATVTPADFGLTATDNCSTPNLSLSQTDFDCTHIGNNTIQLTATDDQNNSTTIDVTVVIVESAPVITNDIFVNIELDETGNATITLADLNASATDDCGLQSLTLSPTDFDCSDVGPPNIITLTATDTNGNVSTASVVAFIDDPIDPVIECVAPFTLELDATGNAMITEDNILSSATDNCAIDRVRFDKSTFTCADLGDNTVTVTVFDRNRNRVTCTTTVTITLPSCPSDFTLESDTDACGAVYNYPCASNVTAGPASGTLLPVGSTTTFTYDSLDNEGNTVQCSYDVTVVDTRAPLFNTKDATLTLANFEDTVTVTPQDVIGEDPLARDYTVETSGTLDRVDISTTGTEVVLDDDELTAALPIGFEFGFYGNLYTEFYISSNGFITFSDDGDDGCCNGQSLPDTSTPNNLIAFDWNDIDPESGGTMHYETIGTAPNRILIMDWDSVTHIDDDNDITTTQVKLFEGTNRIEIHTTNIPLTGDDKTQGLENIDGTAAIIVPGRNAANWGATNDYVAFVPTSAVFDNCGIDTMEVSPNTFNIRNTGDNIVTLTITDVNGNVSERTATVRVTGDCFIDTLSDNNFQIQASNETCVDKNNGILSIDAVENFSYMATLNGQAYPFNSNLVIPDLAPGTYPLCVGIAGIEDCEKCYEFVIEEAAALEGKTSIDNINNKVFVDIQSGTAPYTVTIDNQVVGEYNTNSFEIDVKTGGVLEVFSSKAACQGKLSTTIGNLGNINLYPNPTKANATLSILNADSSTIAIEIHNALGMTVSSGVYDIKANKVELPMQSLPSGIYFVTINQGTSKTLRIIKQ</sequence>
<name>A0A937A2H9_9FLAO</name>
<keyword evidence="2" id="KW-0677">Repeat</keyword>
<dbReference type="EMBL" id="JAERQJ010000011">
    <property type="protein sequence ID" value="MBL0685681.1"/>
    <property type="molecule type" value="Genomic_DNA"/>
</dbReference>
<evidence type="ECO:0000256" key="1">
    <source>
        <dbReference type="ARBA" id="ARBA00022729"/>
    </source>
</evidence>
<dbReference type="AlphaFoldDB" id="A0A937A2H9"/>
<dbReference type="Pfam" id="PF18962">
    <property type="entry name" value="Por_Secre_tail"/>
    <property type="match status" value="1"/>
</dbReference>
<dbReference type="InterPro" id="IPR003410">
    <property type="entry name" value="HYR_dom"/>
</dbReference>
<dbReference type="NCBIfam" id="TIGR04183">
    <property type="entry name" value="Por_Secre_tail"/>
    <property type="match status" value="1"/>
</dbReference>
<feature type="chain" id="PRO_5038010781" evidence="3">
    <location>
        <begin position="21"/>
        <end position="1077"/>
    </location>
</feature>
<gene>
    <name evidence="5" type="ORF">JJQ60_19270</name>
</gene>
<comment type="caution">
    <text evidence="5">The sequence shown here is derived from an EMBL/GenBank/DDBJ whole genome shotgun (WGS) entry which is preliminary data.</text>
</comment>
<evidence type="ECO:0000256" key="2">
    <source>
        <dbReference type="ARBA" id="ARBA00022737"/>
    </source>
</evidence>
<dbReference type="PANTHER" id="PTHR24273">
    <property type="entry name" value="FI04643P-RELATED"/>
    <property type="match status" value="1"/>
</dbReference>
<dbReference type="Proteomes" id="UP000651057">
    <property type="component" value="Unassembled WGS sequence"/>
</dbReference>
<evidence type="ECO:0000259" key="4">
    <source>
        <dbReference type="PROSITE" id="PS50825"/>
    </source>
</evidence>
<dbReference type="PROSITE" id="PS50825">
    <property type="entry name" value="HYR"/>
    <property type="match status" value="1"/>
</dbReference>
<dbReference type="InterPro" id="IPR026444">
    <property type="entry name" value="Secre_tail"/>
</dbReference>
<keyword evidence="6" id="KW-1185">Reference proteome</keyword>
<feature type="signal peptide" evidence="3">
    <location>
        <begin position="1"/>
        <end position="20"/>
    </location>
</feature>
<protein>
    <submittedName>
        <fullName evidence="5">T9SS type A sorting domain-containing protein</fullName>
    </submittedName>
</protein>
<keyword evidence="1 3" id="KW-0732">Signal</keyword>
<dbReference type="PANTHER" id="PTHR24273:SF32">
    <property type="entry name" value="HYALIN"/>
    <property type="match status" value="1"/>
</dbReference>
<evidence type="ECO:0000313" key="5">
    <source>
        <dbReference type="EMBL" id="MBL0685681.1"/>
    </source>
</evidence>